<evidence type="ECO:0000256" key="8">
    <source>
        <dbReference type="ARBA" id="ARBA00023136"/>
    </source>
</evidence>
<dbReference type="SUPFAM" id="SSF52540">
    <property type="entry name" value="P-loop containing nucleoside triphosphate hydrolases"/>
    <property type="match status" value="1"/>
</dbReference>
<dbReference type="EMBL" id="QYZD01000041">
    <property type="protein sequence ID" value="RJG18972.1"/>
    <property type="molecule type" value="Genomic_DNA"/>
</dbReference>
<evidence type="ECO:0000256" key="1">
    <source>
        <dbReference type="ARBA" id="ARBA00004651"/>
    </source>
</evidence>
<name>A0A3A3G9X1_PANTH</name>
<evidence type="ECO:0000259" key="11">
    <source>
        <dbReference type="PROSITE" id="PS50929"/>
    </source>
</evidence>
<gene>
    <name evidence="12" type="ORF">DQX05_26515</name>
</gene>
<accession>A0A3A3G9X1</accession>
<dbReference type="InterPro" id="IPR036640">
    <property type="entry name" value="ABC1_TM_sf"/>
</dbReference>
<keyword evidence="3" id="KW-1003">Cell membrane</keyword>
<dbReference type="PROSITE" id="PS50929">
    <property type="entry name" value="ABC_TM1F"/>
    <property type="match status" value="1"/>
</dbReference>
<dbReference type="GO" id="GO:0015421">
    <property type="term" value="F:ABC-type oligopeptide transporter activity"/>
    <property type="evidence" value="ECO:0007669"/>
    <property type="project" value="TreeGrafter"/>
</dbReference>
<dbReference type="PROSITE" id="PS50893">
    <property type="entry name" value="ABC_TRANSPORTER_2"/>
    <property type="match status" value="1"/>
</dbReference>
<keyword evidence="5" id="KW-0547">Nucleotide-binding</keyword>
<feature type="transmembrane region" description="Helical" evidence="9">
    <location>
        <begin position="235"/>
        <end position="258"/>
    </location>
</feature>
<evidence type="ECO:0000256" key="3">
    <source>
        <dbReference type="ARBA" id="ARBA00022475"/>
    </source>
</evidence>
<comment type="caution">
    <text evidence="12">The sequence shown here is derived from an EMBL/GenBank/DDBJ whole genome shotgun (WGS) entry which is preliminary data.</text>
</comment>
<dbReference type="InterPro" id="IPR003439">
    <property type="entry name" value="ABC_transporter-like_ATP-bd"/>
</dbReference>
<dbReference type="GO" id="GO:0005524">
    <property type="term" value="F:ATP binding"/>
    <property type="evidence" value="ECO:0007669"/>
    <property type="project" value="UniProtKB-KW"/>
</dbReference>
<evidence type="ECO:0000256" key="9">
    <source>
        <dbReference type="SAM" id="Phobius"/>
    </source>
</evidence>
<dbReference type="PANTHER" id="PTHR43394">
    <property type="entry name" value="ATP-DEPENDENT PERMEASE MDL1, MITOCHONDRIAL"/>
    <property type="match status" value="1"/>
</dbReference>
<dbReference type="GO" id="GO:0005886">
    <property type="term" value="C:plasma membrane"/>
    <property type="evidence" value="ECO:0007669"/>
    <property type="project" value="UniProtKB-SubCell"/>
</dbReference>
<comment type="subcellular location">
    <subcellularLocation>
        <location evidence="1">Cell membrane</location>
        <topology evidence="1">Multi-pass membrane protein</topology>
    </subcellularLocation>
</comment>
<evidence type="ECO:0000256" key="2">
    <source>
        <dbReference type="ARBA" id="ARBA00022448"/>
    </source>
</evidence>
<feature type="transmembrane region" description="Helical" evidence="9">
    <location>
        <begin position="52"/>
        <end position="76"/>
    </location>
</feature>
<dbReference type="SMART" id="SM00382">
    <property type="entry name" value="AAA"/>
    <property type="match status" value="1"/>
</dbReference>
<organism evidence="12 13">
    <name type="scientific">Paenibacillus thiaminolyticus</name>
    <name type="common">Bacillus thiaminolyticus</name>
    <dbReference type="NCBI Taxonomy" id="49283"/>
    <lineage>
        <taxon>Bacteria</taxon>
        <taxon>Bacillati</taxon>
        <taxon>Bacillota</taxon>
        <taxon>Bacilli</taxon>
        <taxon>Bacillales</taxon>
        <taxon>Paenibacillaceae</taxon>
        <taxon>Paenibacillus</taxon>
    </lineage>
</organism>
<dbReference type="Pfam" id="PF00005">
    <property type="entry name" value="ABC_tran"/>
    <property type="match status" value="1"/>
</dbReference>
<keyword evidence="4 9" id="KW-0812">Transmembrane</keyword>
<dbReference type="Pfam" id="PF00664">
    <property type="entry name" value="ABC_membrane"/>
    <property type="match status" value="1"/>
</dbReference>
<dbReference type="AlphaFoldDB" id="A0A3A3G9X1"/>
<feature type="domain" description="ABC transmembrane type-1" evidence="11">
    <location>
        <begin position="17"/>
        <end position="298"/>
    </location>
</feature>
<dbReference type="RefSeq" id="WP_119796306.1">
    <property type="nucleotide sequence ID" value="NZ_QYZD01000041.1"/>
</dbReference>
<reference evidence="12 13" key="1">
    <citation type="submission" date="2018-09" db="EMBL/GenBank/DDBJ databases">
        <title>Paenibacillus SK2017-BO5.</title>
        <authorList>
            <person name="Piskunova J.V."/>
            <person name="Dubiley S.A."/>
            <person name="Severinov K.V."/>
        </authorList>
    </citation>
    <scope>NUCLEOTIDE SEQUENCE [LARGE SCALE GENOMIC DNA]</scope>
    <source>
        <strain evidence="12 13">BO5</strain>
    </source>
</reference>
<feature type="transmembrane region" description="Helical" evidence="9">
    <location>
        <begin position="278"/>
        <end position="296"/>
    </location>
</feature>
<dbReference type="Gene3D" id="1.20.1560.10">
    <property type="entry name" value="ABC transporter type 1, transmembrane domain"/>
    <property type="match status" value="1"/>
</dbReference>
<dbReference type="InterPro" id="IPR027417">
    <property type="entry name" value="P-loop_NTPase"/>
</dbReference>
<dbReference type="InterPro" id="IPR003593">
    <property type="entry name" value="AAA+_ATPase"/>
</dbReference>
<dbReference type="PROSITE" id="PS00211">
    <property type="entry name" value="ABC_TRANSPORTER_1"/>
    <property type="match status" value="1"/>
</dbReference>
<evidence type="ECO:0000256" key="7">
    <source>
        <dbReference type="ARBA" id="ARBA00022989"/>
    </source>
</evidence>
<dbReference type="Proteomes" id="UP000266177">
    <property type="component" value="Unassembled WGS sequence"/>
</dbReference>
<keyword evidence="2" id="KW-0813">Transport</keyword>
<keyword evidence="7 9" id="KW-1133">Transmembrane helix</keyword>
<feature type="transmembrane region" description="Helical" evidence="9">
    <location>
        <begin position="12"/>
        <end position="32"/>
    </location>
</feature>
<dbReference type="InterPro" id="IPR017871">
    <property type="entry name" value="ABC_transporter-like_CS"/>
</dbReference>
<evidence type="ECO:0000256" key="6">
    <source>
        <dbReference type="ARBA" id="ARBA00022840"/>
    </source>
</evidence>
<dbReference type="CDD" id="cd18548">
    <property type="entry name" value="ABC_6TM_Tm287_like"/>
    <property type="match status" value="1"/>
</dbReference>
<dbReference type="SUPFAM" id="SSF90123">
    <property type="entry name" value="ABC transporter transmembrane region"/>
    <property type="match status" value="1"/>
</dbReference>
<dbReference type="PANTHER" id="PTHR43394:SF1">
    <property type="entry name" value="ATP-BINDING CASSETTE SUB-FAMILY B MEMBER 10, MITOCHONDRIAL"/>
    <property type="match status" value="1"/>
</dbReference>
<dbReference type="OrthoDB" id="9770415at2"/>
<feature type="transmembrane region" description="Helical" evidence="9">
    <location>
        <begin position="157"/>
        <end position="181"/>
    </location>
</feature>
<dbReference type="GO" id="GO:0016887">
    <property type="term" value="F:ATP hydrolysis activity"/>
    <property type="evidence" value="ECO:0007669"/>
    <property type="project" value="InterPro"/>
</dbReference>
<feature type="domain" description="ABC transporter" evidence="10">
    <location>
        <begin position="333"/>
        <end position="566"/>
    </location>
</feature>
<dbReference type="InterPro" id="IPR011527">
    <property type="entry name" value="ABC1_TM_dom"/>
</dbReference>
<dbReference type="FunFam" id="3.40.50.300:FF:000221">
    <property type="entry name" value="Multidrug ABC transporter ATP-binding protein"/>
    <property type="match status" value="1"/>
</dbReference>
<proteinExistence type="predicted"/>
<dbReference type="InterPro" id="IPR039421">
    <property type="entry name" value="Type_1_exporter"/>
</dbReference>
<keyword evidence="8 9" id="KW-0472">Membrane</keyword>
<feature type="transmembrane region" description="Helical" evidence="9">
    <location>
        <begin position="133"/>
        <end position="151"/>
    </location>
</feature>
<evidence type="ECO:0000259" key="10">
    <source>
        <dbReference type="PROSITE" id="PS50893"/>
    </source>
</evidence>
<protein>
    <submittedName>
        <fullName evidence="12">ABC transporter ATP-binding protein</fullName>
    </submittedName>
</protein>
<sequence>MRRILSFLRPYRGPLSFALALMLMELAVDLWLPLVMARIINEGIVAHHLPAVVKWGGLMGGLALFGFVCGIVNSYYAAHVSQNFGYDIRKHLFGKIQSFSFANFSRFPTATLITRVTSDVTTMQNVVFMGLRIMMRAPLMMIGGLVMALLVNFRLALILAVVTPVLFILLVWLMNKAFLLFRSVQDRLDRVNGVLRENLFGMRLIKAFVRDKHEVERFEEANGQLMDRTVAALRLIEFTVPLLLVLMNGSILFVLWYGGLGVQSGSTDLGEVVAIVNYTTRITGALSMVSMIMMNLSRAKASAQRITEVLQSEVDVTDAADADPDAAISEGRVEFQHVTFRYPDTEAPVLQDVSFTVRPGETIAIMGATGSGKSSLFQLIPRLYDVSKGRVLLDGMDVRSMTMDQLRRHIGYVPQEVMLFSGTVQDNIRWGKQDATDNEVREAAQRAQIHETIMKLPRQYDTMLGQKGINLSGGQKQRLSIARALIRKPKLLLLDDSTSALDVKTEARLLEALGASPCTTLIITQKISTALQADAVILVDDGRILDQGSHDDLMRRSDLYRRIVQSQFERGEGIPC</sequence>
<keyword evidence="6 12" id="KW-0067">ATP-binding</keyword>
<evidence type="ECO:0000256" key="5">
    <source>
        <dbReference type="ARBA" id="ARBA00022741"/>
    </source>
</evidence>
<evidence type="ECO:0000313" key="12">
    <source>
        <dbReference type="EMBL" id="RJG18972.1"/>
    </source>
</evidence>
<evidence type="ECO:0000313" key="13">
    <source>
        <dbReference type="Proteomes" id="UP000266177"/>
    </source>
</evidence>
<evidence type="ECO:0000256" key="4">
    <source>
        <dbReference type="ARBA" id="ARBA00022692"/>
    </source>
</evidence>
<dbReference type="Gene3D" id="3.40.50.300">
    <property type="entry name" value="P-loop containing nucleotide triphosphate hydrolases"/>
    <property type="match status" value="1"/>
</dbReference>